<evidence type="ECO:0000256" key="1">
    <source>
        <dbReference type="ARBA" id="ARBA00022884"/>
    </source>
</evidence>
<dbReference type="SMART" id="SM00360">
    <property type="entry name" value="RRM"/>
    <property type="match status" value="1"/>
</dbReference>
<comment type="caution">
    <text evidence="5">The sequence shown here is derived from an EMBL/GenBank/DDBJ whole genome shotgun (WGS) entry which is preliminary data.</text>
</comment>
<keyword evidence="1 2" id="KW-0694">RNA-binding</keyword>
<dbReference type="STRING" id="3775.A0A1Q3C8Y3"/>
<dbReference type="PANTHER" id="PTHR19965:SF33">
    <property type="entry name" value="THO COMPLEX SUBUNIT 4D"/>
    <property type="match status" value="1"/>
</dbReference>
<dbReference type="SUPFAM" id="SSF54928">
    <property type="entry name" value="RNA-binding domain, RBD"/>
    <property type="match status" value="1"/>
</dbReference>
<dbReference type="InterPro" id="IPR012677">
    <property type="entry name" value="Nucleotide-bd_a/b_plait_sf"/>
</dbReference>
<feature type="compositionally biased region" description="Basic residues" evidence="3">
    <location>
        <begin position="236"/>
        <end position="246"/>
    </location>
</feature>
<dbReference type="SMART" id="SM01218">
    <property type="entry name" value="FoP_duplication"/>
    <property type="match status" value="1"/>
</dbReference>
<dbReference type="OrthoDB" id="1049195at2759"/>
<dbReference type="GO" id="GO:0003729">
    <property type="term" value="F:mRNA binding"/>
    <property type="evidence" value="ECO:0007669"/>
    <property type="project" value="TreeGrafter"/>
</dbReference>
<sequence>MASSLGMSLDDMVKRTRRERVRGQGAAPRGRGPGGFFRGGRVTGAVRKGPLAVNARPSQYAIAKSSRRTRSFPWQHDLLEDSIRAAGIRGIEIGTKLYVSNLDHGVTNDDIRELFSEIGELKRYAIHYDKNGRPSGSAEVIYARRSDAFAALKRYNNVLLDGKPMKIEIVGGNAEMPVLARVNVTGVEGRRKRTRTVVMTPGVGGARGPAASNRGSGQSRRGGMKNGSGRGGMRNGRGRGRGRGRGNKVAVEKSADELDKELDSYHAEAMQT</sequence>
<protein>
    <submittedName>
        <fullName evidence="5">RRM_1 domain-containing protein</fullName>
    </submittedName>
</protein>
<keyword evidence="6" id="KW-1185">Reference proteome</keyword>
<dbReference type="CDD" id="cd12680">
    <property type="entry name" value="RRM_THOC4"/>
    <property type="match status" value="1"/>
</dbReference>
<evidence type="ECO:0000313" key="5">
    <source>
        <dbReference type="EMBL" id="GAV76700.1"/>
    </source>
</evidence>
<organism evidence="5 6">
    <name type="scientific">Cephalotus follicularis</name>
    <name type="common">Albany pitcher plant</name>
    <dbReference type="NCBI Taxonomy" id="3775"/>
    <lineage>
        <taxon>Eukaryota</taxon>
        <taxon>Viridiplantae</taxon>
        <taxon>Streptophyta</taxon>
        <taxon>Embryophyta</taxon>
        <taxon>Tracheophyta</taxon>
        <taxon>Spermatophyta</taxon>
        <taxon>Magnoliopsida</taxon>
        <taxon>eudicotyledons</taxon>
        <taxon>Gunneridae</taxon>
        <taxon>Pentapetalae</taxon>
        <taxon>rosids</taxon>
        <taxon>fabids</taxon>
        <taxon>Oxalidales</taxon>
        <taxon>Cephalotaceae</taxon>
        <taxon>Cephalotus</taxon>
    </lineage>
</organism>
<dbReference type="AlphaFoldDB" id="A0A1Q3C8Y3"/>
<dbReference type="PROSITE" id="PS50102">
    <property type="entry name" value="RRM"/>
    <property type="match status" value="1"/>
</dbReference>
<dbReference type="Pfam" id="PF00076">
    <property type="entry name" value="RRM_1"/>
    <property type="match status" value="1"/>
</dbReference>
<feature type="domain" description="RRM" evidence="4">
    <location>
        <begin position="95"/>
        <end position="172"/>
    </location>
</feature>
<dbReference type="Pfam" id="PF13865">
    <property type="entry name" value="FoP_duplication"/>
    <property type="match status" value="1"/>
</dbReference>
<feature type="compositionally biased region" description="Basic and acidic residues" evidence="3">
    <location>
        <begin position="250"/>
        <end position="266"/>
    </location>
</feature>
<accession>A0A1Q3C8Y3</accession>
<dbReference type="GO" id="GO:0005634">
    <property type="term" value="C:nucleus"/>
    <property type="evidence" value="ECO:0007669"/>
    <property type="project" value="TreeGrafter"/>
</dbReference>
<reference evidence="6" key="1">
    <citation type="submission" date="2016-04" db="EMBL/GenBank/DDBJ databases">
        <title>Cephalotus genome sequencing.</title>
        <authorList>
            <person name="Fukushima K."/>
            <person name="Hasebe M."/>
            <person name="Fang X."/>
        </authorList>
    </citation>
    <scope>NUCLEOTIDE SEQUENCE [LARGE SCALE GENOMIC DNA]</scope>
    <source>
        <strain evidence="6">cv. St1</strain>
    </source>
</reference>
<dbReference type="InParanoid" id="A0A1Q3C8Y3"/>
<dbReference type="EMBL" id="BDDD01001517">
    <property type="protein sequence ID" value="GAV76700.1"/>
    <property type="molecule type" value="Genomic_DNA"/>
</dbReference>
<evidence type="ECO:0000313" key="6">
    <source>
        <dbReference type="Proteomes" id="UP000187406"/>
    </source>
</evidence>
<feature type="compositionally biased region" description="Gly residues" evidence="3">
    <location>
        <begin position="224"/>
        <end position="235"/>
    </location>
</feature>
<dbReference type="Gene3D" id="3.30.70.330">
    <property type="match status" value="1"/>
</dbReference>
<dbReference type="FunCoup" id="A0A1Q3C8Y3">
    <property type="interactions" value="3087"/>
</dbReference>
<dbReference type="GO" id="GO:0006406">
    <property type="term" value="P:mRNA export from nucleus"/>
    <property type="evidence" value="ECO:0007669"/>
    <property type="project" value="TreeGrafter"/>
</dbReference>
<evidence type="ECO:0000256" key="3">
    <source>
        <dbReference type="SAM" id="MobiDB-lite"/>
    </source>
</evidence>
<dbReference type="InterPro" id="IPR035979">
    <property type="entry name" value="RBD_domain_sf"/>
</dbReference>
<feature type="region of interest" description="Disordered" evidence="3">
    <location>
        <begin position="200"/>
        <end position="272"/>
    </location>
</feature>
<feature type="compositionally biased region" description="Low complexity" evidence="3">
    <location>
        <begin position="212"/>
        <end position="221"/>
    </location>
</feature>
<proteinExistence type="predicted"/>
<evidence type="ECO:0000259" key="4">
    <source>
        <dbReference type="PROSITE" id="PS50102"/>
    </source>
</evidence>
<name>A0A1Q3C8Y3_CEPFO</name>
<dbReference type="Proteomes" id="UP000187406">
    <property type="component" value="Unassembled WGS sequence"/>
</dbReference>
<dbReference type="InterPro" id="IPR000504">
    <property type="entry name" value="RRM_dom"/>
</dbReference>
<dbReference type="InterPro" id="IPR051229">
    <property type="entry name" value="ALYREF_mRNA_export"/>
</dbReference>
<dbReference type="InterPro" id="IPR025715">
    <property type="entry name" value="FoP_C"/>
</dbReference>
<gene>
    <name evidence="5" type="ORF">CFOL_v3_20173</name>
</gene>
<evidence type="ECO:0000256" key="2">
    <source>
        <dbReference type="PROSITE-ProRule" id="PRU00176"/>
    </source>
</evidence>
<dbReference type="PANTHER" id="PTHR19965">
    <property type="entry name" value="RNA AND EXPORT FACTOR BINDING PROTEIN"/>
    <property type="match status" value="1"/>
</dbReference>